<comment type="subcellular location">
    <subcellularLocation>
        <location evidence="11">Cell membrane</location>
        <topology evidence="11">Peripheral membrane protein</topology>
    </subcellularLocation>
    <subcellularLocation>
        <location evidence="2">Membrane</location>
    </subcellularLocation>
</comment>
<feature type="binding site" evidence="11">
    <location>
        <position position="296"/>
    </location>
    <ligand>
        <name>substrate</name>
    </ligand>
</feature>
<evidence type="ECO:0000256" key="12">
    <source>
        <dbReference type="SAM" id="MobiDB-lite"/>
    </source>
</evidence>
<feature type="compositionally biased region" description="Basic residues" evidence="12">
    <location>
        <begin position="70"/>
        <end position="80"/>
    </location>
</feature>
<feature type="binding site" evidence="11">
    <location>
        <position position="265"/>
    </location>
    <ligand>
        <name>FMN</name>
        <dbReference type="ChEBI" id="CHEBI:58210"/>
    </ligand>
</feature>
<dbReference type="InterPro" id="IPR013785">
    <property type="entry name" value="Aldolase_TIM"/>
</dbReference>
<protein>
    <recommendedName>
        <fullName evidence="11">Dihydroorotate dehydrogenase (quinone)</fullName>
        <ecNumber evidence="11">1.3.5.2</ecNumber>
    </recommendedName>
    <alternativeName>
        <fullName evidence="11">DHOdehase</fullName>
        <shortName evidence="11">DHOD</shortName>
        <shortName evidence="11">DHODase</shortName>
    </alternativeName>
    <alternativeName>
        <fullName evidence="11">Dihydroorotate oxidase</fullName>
    </alternativeName>
</protein>
<evidence type="ECO:0000259" key="13">
    <source>
        <dbReference type="Pfam" id="PF01180"/>
    </source>
</evidence>
<dbReference type="PANTHER" id="PTHR48109:SF4">
    <property type="entry name" value="DIHYDROOROTATE DEHYDROGENASE (QUINONE), MITOCHONDRIAL"/>
    <property type="match status" value="1"/>
</dbReference>
<feature type="binding site" evidence="11">
    <location>
        <position position="392"/>
    </location>
    <ligand>
        <name>FMN</name>
        <dbReference type="ChEBI" id="CHEBI:58210"/>
    </ligand>
</feature>
<keyword evidence="7 11" id="KW-0665">Pyrimidine biosynthesis</keyword>
<sequence>MARIHDGRADKDERYHIQDRSGASMAGSPACRTIRRRARRPRRRLHSFLDGRSGRRDRSATFRGPDGSAARRRRRRRARRQARLRALARRSAVSASLWTADARRGAVGKAPAARFRRQAYLPRASTMTGPLERLARRGLFLLDPETAHGISIKALKSGLAPSCAAPADTRLEQTIAGLVFPNPVGMAAGYDKNAEVPEALLRLGFSFTEIGTVTPRPQQGNDKPRIFRLVEDEAVINRLGFNNDGHGAALARLQACARQALIGVNIGANKDSADRIADYVAGIRTFYAVARYFTANISSPNTPGLRDLQARESLAALLSAVLAARDEEVGKGGRRVPVFLKIAPDLTEAGMDDIAAEVLAHNLDGLIVSNTTLAREGLRDQRQAKEAGGLSGKPLFEKSTAVLARMRKRLGPNVPIIGVGGVSSAETAAEKIRAGADLVQLYSCMVYEGPGLPGRIVRGLSGLCDRDKLTTIREIRDSRLDYWAGRNV</sequence>
<dbReference type="GO" id="GO:0006207">
    <property type="term" value="P:'de novo' pyrimidine nucleobase biosynthetic process"/>
    <property type="evidence" value="ECO:0007669"/>
    <property type="project" value="UniProtKB-UniRule"/>
</dbReference>
<dbReference type="HAMAP" id="MF_00225">
    <property type="entry name" value="DHO_dh_type2"/>
    <property type="match status" value="1"/>
</dbReference>
<keyword evidence="9 11" id="KW-0472">Membrane</keyword>
<evidence type="ECO:0000256" key="2">
    <source>
        <dbReference type="ARBA" id="ARBA00004370"/>
    </source>
</evidence>
<accession>G9AAS7</accession>
<dbReference type="GO" id="GO:0005886">
    <property type="term" value="C:plasma membrane"/>
    <property type="evidence" value="ECO:0007669"/>
    <property type="project" value="UniProtKB-SubCell"/>
</dbReference>
<dbReference type="InterPro" id="IPR001295">
    <property type="entry name" value="Dihydroorotate_DH_CS"/>
</dbReference>
<evidence type="ECO:0000313" key="14">
    <source>
        <dbReference type="EMBL" id="CCE94707.1"/>
    </source>
</evidence>
<reference evidence="14 15" key="1">
    <citation type="journal article" date="2012" name="J. Bacteriol.">
        <title>Genome sequence of the soybean symbiont Sinorhizobium fredii HH103.</title>
        <authorList>
            <person name="Weidner S."/>
            <person name="Becker A."/>
            <person name="Bonilla I."/>
            <person name="Jaenicke S."/>
            <person name="Lloret J."/>
            <person name="Margaret I."/>
            <person name="Puhler A."/>
            <person name="Ruiz-Sainz J.E."/>
            <person name="Schneiker-Bekel S."/>
            <person name="Szczepanowski R."/>
            <person name="Vinardell J.M."/>
            <person name="Zehner S."/>
            <person name="Gottfert M."/>
        </authorList>
    </citation>
    <scope>NUCLEOTIDE SEQUENCE [LARGE SCALE GENOMIC DNA]</scope>
    <source>
        <strain evidence="14 15">HH103</strain>
    </source>
</reference>
<feature type="binding site" evidence="11">
    <location>
        <position position="341"/>
    </location>
    <ligand>
        <name>FMN</name>
        <dbReference type="ChEBI" id="CHEBI:58210"/>
    </ligand>
</feature>
<dbReference type="HOGENOM" id="CLU_013640_2_1_5"/>
<feature type="binding site" evidence="11">
    <location>
        <begin position="442"/>
        <end position="443"/>
    </location>
    <ligand>
        <name>FMN</name>
        <dbReference type="ChEBI" id="CHEBI:58210"/>
    </ligand>
</feature>
<dbReference type="NCBIfam" id="TIGR01036">
    <property type="entry name" value="pyrD_sub2"/>
    <property type="match status" value="1"/>
</dbReference>
<feature type="binding site" evidence="11">
    <location>
        <position position="192"/>
    </location>
    <ligand>
        <name>substrate</name>
    </ligand>
</feature>
<dbReference type="GO" id="GO:0106430">
    <property type="term" value="F:dihydroorotate dehydrogenase (quinone) activity"/>
    <property type="evidence" value="ECO:0007669"/>
    <property type="project" value="UniProtKB-EC"/>
</dbReference>
<dbReference type="PATRIC" id="fig|380.5.peg.217"/>
<evidence type="ECO:0000256" key="6">
    <source>
        <dbReference type="ARBA" id="ARBA00022643"/>
    </source>
</evidence>
<feature type="binding site" evidence="11">
    <location>
        <position position="369"/>
    </location>
    <ligand>
        <name>FMN</name>
        <dbReference type="ChEBI" id="CHEBI:58210"/>
    </ligand>
</feature>
<feature type="compositionally biased region" description="Basic residues" evidence="12">
    <location>
        <begin position="33"/>
        <end position="46"/>
    </location>
</feature>
<keyword evidence="6 11" id="KW-0288">FMN</keyword>
<feature type="region of interest" description="Disordered" evidence="12">
    <location>
        <begin position="1"/>
        <end position="80"/>
    </location>
</feature>
<proteinExistence type="inferred from homology"/>
<feature type="binding site" evidence="11">
    <location>
        <begin position="237"/>
        <end position="241"/>
    </location>
    <ligand>
        <name>substrate</name>
    </ligand>
</feature>
<evidence type="ECO:0000256" key="1">
    <source>
        <dbReference type="ARBA" id="ARBA00003125"/>
    </source>
</evidence>
<comment type="pathway">
    <text evidence="3 11">Pyrimidine metabolism; UMP biosynthesis via de novo pathway; orotate from (S)-dihydroorotate (quinone route): step 1/1.</text>
</comment>
<dbReference type="Gene3D" id="3.20.20.70">
    <property type="entry name" value="Aldolase class I"/>
    <property type="match status" value="1"/>
</dbReference>
<organism evidence="14 15">
    <name type="scientific">Sinorhizobium fredii (strain HH103)</name>
    <dbReference type="NCBI Taxonomy" id="1117943"/>
    <lineage>
        <taxon>Bacteria</taxon>
        <taxon>Pseudomonadati</taxon>
        <taxon>Pseudomonadota</taxon>
        <taxon>Alphaproteobacteria</taxon>
        <taxon>Hyphomicrobiales</taxon>
        <taxon>Rhizobiaceae</taxon>
        <taxon>Sinorhizobium/Ensifer group</taxon>
        <taxon>Sinorhizobium</taxon>
    </lineage>
</organism>
<feature type="binding site" evidence="11">
    <location>
        <position position="301"/>
    </location>
    <ligand>
        <name>substrate</name>
    </ligand>
</feature>
<comment type="similarity">
    <text evidence="4 11">Belongs to the dihydroorotate dehydrogenase family. Type 2 subfamily.</text>
</comment>
<dbReference type="EC" id="1.3.5.2" evidence="11"/>
<feature type="binding site" evidence="11">
    <location>
        <begin position="370"/>
        <end position="371"/>
    </location>
    <ligand>
        <name>substrate</name>
    </ligand>
</feature>
<feature type="compositionally biased region" description="Basic and acidic residues" evidence="12">
    <location>
        <begin position="47"/>
        <end position="60"/>
    </location>
</feature>
<dbReference type="STRING" id="1117943.SFHH103_00203"/>
<feature type="domain" description="Dihydroorotate dehydrogenase catalytic" evidence="13">
    <location>
        <begin position="171"/>
        <end position="461"/>
    </location>
</feature>
<evidence type="ECO:0000313" key="15">
    <source>
        <dbReference type="Proteomes" id="UP000007735"/>
    </source>
</evidence>
<dbReference type="CDD" id="cd04738">
    <property type="entry name" value="DHOD_2_like"/>
    <property type="match status" value="1"/>
</dbReference>
<gene>
    <name evidence="11 14" type="primary">pyrD</name>
    <name evidence="14" type="ordered locus">SFHH103_00203</name>
</gene>
<evidence type="ECO:0000256" key="5">
    <source>
        <dbReference type="ARBA" id="ARBA00022630"/>
    </source>
</evidence>
<dbReference type="UniPathway" id="UPA00070">
    <property type="reaction ID" value="UER00946"/>
</dbReference>
<evidence type="ECO:0000256" key="9">
    <source>
        <dbReference type="ARBA" id="ARBA00023136"/>
    </source>
</evidence>
<dbReference type="PANTHER" id="PTHR48109">
    <property type="entry name" value="DIHYDROOROTATE DEHYDROGENASE (QUINONE), MITOCHONDRIAL-RELATED"/>
    <property type="match status" value="1"/>
</dbReference>
<comment type="catalytic activity">
    <reaction evidence="10 11">
        <text>(S)-dihydroorotate + a quinone = orotate + a quinol</text>
        <dbReference type="Rhea" id="RHEA:30187"/>
        <dbReference type="ChEBI" id="CHEBI:24646"/>
        <dbReference type="ChEBI" id="CHEBI:30839"/>
        <dbReference type="ChEBI" id="CHEBI:30864"/>
        <dbReference type="ChEBI" id="CHEBI:132124"/>
        <dbReference type="EC" id="1.3.5.2"/>
    </reaction>
</comment>
<dbReference type="NCBIfam" id="NF003652">
    <property type="entry name" value="PRK05286.2-5"/>
    <property type="match status" value="1"/>
</dbReference>
<dbReference type="PROSITE" id="PS00912">
    <property type="entry name" value="DHODEHASE_2"/>
    <property type="match status" value="1"/>
</dbReference>
<comment type="function">
    <text evidence="1 11">Catalyzes the conversion of dihydroorotate to orotate with quinone as electron acceptor.</text>
</comment>
<dbReference type="AlphaFoldDB" id="G9AAS7"/>
<dbReference type="Proteomes" id="UP000007735">
    <property type="component" value="Chromosome"/>
</dbReference>
<dbReference type="eggNOG" id="COG0167">
    <property type="taxonomic scope" value="Bacteria"/>
</dbReference>
<feature type="binding site" evidence="11">
    <location>
        <position position="296"/>
    </location>
    <ligand>
        <name>FMN</name>
        <dbReference type="ChEBI" id="CHEBI:58210"/>
    </ligand>
</feature>
<keyword evidence="11" id="KW-1003">Cell membrane</keyword>
<dbReference type="EMBL" id="HE616890">
    <property type="protein sequence ID" value="CCE94707.1"/>
    <property type="molecule type" value="Genomic_DNA"/>
</dbReference>
<keyword evidence="8 11" id="KW-0560">Oxidoreductase</keyword>
<dbReference type="SUPFAM" id="SSF51395">
    <property type="entry name" value="FMN-linked oxidoreductases"/>
    <property type="match status" value="1"/>
</dbReference>
<feature type="binding site" evidence="11">
    <location>
        <position position="212"/>
    </location>
    <ligand>
        <name>FMN</name>
        <dbReference type="ChEBI" id="CHEBI:58210"/>
    </ligand>
</feature>
<dbReference type="InterPro" id="IPR005720">
    <property type="entry name" value="Dihydroorotate_DH_cat"/>
</dbReference>
<feature type="active site" description="Nucleophile" evidence="11">
    <location>
        <position position="299"/>
    </location>
</feature>
<evidence type="ECO:0000256" key="10">
    <source>
        <dbReference type="ARBA" id="ARBA00048639"/>
    </source>
</evidence>
<feature type="binding site" evidence="11">
    <location>
        <begin position="188"/>
        <end position="192"/>
    </location>
    <ligand>
        <name>FMN</name>
        <dbReference type="ChEBI" id="CHEBI:58210"/>
    </ligand>
</feature>
<evidence type="ECO:0000256" key="4">
    <source>
        <dbReference type="ARBA" id="ARBA00005359"/>
    </source>
</evidence>
<comment type="subunit">
    <text evidence="11">Monomer.</text>
</comment>
<name>G9AAS7_SINF1</name>
<comment type="cofactor">
    <cofactor evidence="11">
        <name>FMN</name>
        <dbReference type="ChEBI" id="CHEBI:58210"/>
    </cofactor>
    <text evidence="11">Binds 1 FMN per subunit.</text>
</comment>
<evidence type="ECO:0000256" key="8">
    <source>
        <dbReference type="ARBA" id="ARBA00023002"/>
    </source>
</evidence>
<dbReference type="InterPro" id="IPR005719">
    <property type="entry name" value="Dihydroorotate_DH_2"/>
</dbReference>
<feature type="compositionally biased region" description="Basic and acidic residues" evidence="12">
    <location>
        <begin position="1"/>
        <end position="19"/>
    </location>
</feature>
<dbReference type="Pfam" id="PF01180">
    <property type="entry name" value="DHO_dh"/>
    <property type="match status" value="1"/>
</dbReference>
<feature type="binding site" evidence="11">
    <location>
        <position position="421"/>
    </location>
    <ligand>
        <name>FMN</name>
        <dbReference type="ChEBI" id="CHEBI:58210"/>
    </ligand>
</feature>
<dbReference type="InterPro" id="IPR050074">
    <property type="entry name" value="DHO_dehydrogenase"/>
</dbReference>
<dbReference type="PROSITE" id="PS00911">
    <property type="entry name" value="DHODEHASE_1"/>
    <property type="match status" value="1"/>
</dbReference>
<dbReference type="KEGG" id="sfh:SFHH103_00203"/>
<dbReference type="NCBIfam" id="NF003645">
    <property type="entry name" value="PRK05286.1-2"/>
    <property type="match status" value="1"/>
</dbReference>
<evidence type="ECO:0000256" key="3">
    <source>
        <dbReference type="ARBA" id="ARBA00005161"/>
    </source>
</evidence>
<evidence type="ECO:0000256" key="11">
    <source>
        <dbReference type="HAMAP-Rule" id="MF_00225"/>
    </source>
</evidence>
<dbReference type="GO" id="GO:0005737">
    <property type="term" value="C:cytoplasm"/>
    <property type="evidence" value="ECO:0007669"/>
    <property type="project" value="InterPro"/>
</dbReference>
<evidence type="ECO:0000256" key="7">
    <source>
        <dbReference type="ARBA" id="ARBA00022975"/>
    </source>
</evidence>
<dbReference type="GO" id="GO:0044205">
    <property type="term" value="P:'de novo' UMP biosynthetic process"/>
    <property type="evidence" value="ECO:0007669"/>
    <property type="project" value="UniProtKB-UniRule"/>
</dbReference>
<keyword evidence="5 11" id="KW-0285">Flavoprotein</keyword>